<evidence type="ECO:0000313" key="3">
    <source>
        <dbReference type="Proteomes" id="UP000240615"/>
    </source>
</evidence>
<reference evidence="2 3" key="1">
    <citation type="submission" date="2018-01" db="EMBL/GenBank/DDBJ databases">
        <title>Genetic Diversity of Clostridium botulinum in seafood.</title>
        <authorList>
            <person name="Athira V."/>
            <person name="Arun Jyothi P.V."/>
            <person name="Lalitha K.V."/>
            <person name="Joseph T.C."/>
        </authorList>
    </citation>
    <scope>NUCLEOTIDE SEQUENCE [LARGE SCALE GENOMIC DNA]</scope>
    <source>
        <strain evidence="2 3">Mfbjulcb8</strain>
    </source>
</reference>
<dbReference type="InterPro" id="IPR029068">
    <property type="entry name" value="Glyas_Bleomycin-R_OHBP_Dase"/>
</dbReference>
<feature type="domain" description="VOC" evidence="1">
    <location>
        <begin position="2"/>
        <end position="121"/>
    </location>
</feature>
<proteinExistence type="predicted"/>
<name>A0ABC8CZ70_CLOBO</name>
<protein>
    <submittedName>
        <fullName evidence="2">Glyoxalase</fullName>
    </submittedName>
</protein>
<dbReference type="EMBL" id="CP027777">
    <property type="protein sequence ID" value="AVQ39089.1"/>
    <property type="molecule type" value="Genomic_DNA"/>
</dbReference>
<evidence type="ECO:0000259" key="1">
    <source>
        <dbReference type="PROSITE" id="PS51819"/>
    </source>
</evidence>
<dbReference type="InterPro" id="IPR037523">
    <property type="entry name" value="VOC_core"/>
</dbReference>
<gene>
    <name evidence="2" type="ORF">C7M56_10465</name>
</gene>
<accession>A0ABC8CZ70</accession>
<dbReference type="Gene3D" id="3.10.180.10">
    <property type="entry name" value="2,3-Dihydroxybiphenyl 1,2-Dioxygenase, domain 1"/>
    <property type="match status" value="1"/>
</dbReference>
<dbReference type="Pfam" id="PF12681">
    <property type="entry name" value="Glyoxalase_2"/>
    <property type="match status" value="1"/>
</dbReference>
<dbReference type="SUPFAM" id="SSF54593">
    <property type="entry name" value="Glyoxalase/Bleomycin resistance protein/Dihydroxybiphenyl dioxygenase"/>
    <property type="match status" value="1"/>
</dbReference>
<dbReference type="AlphaFoldDB" id="A0ABC8CZ70"/>
<sequence length="155" mass="18114">MKFKNPMLVVTNMEKSKKFYKDVLGLRVIMDFGANVTLTGGVALQTKESWKEFIKKNDNKIIFSGNDAELYFEEDNFDSFIEKLNALKYVEYVHPVYEHRWGQRVVRFYDLDKHIIEVGENIKVVCKRFLDSGLTVEETAEKMDVPIKFVKTCAK</sequence>
<dbReference type="InterPro" id="IPR025870">
    <property type="entry name" value="Glyoxalase-like_dom"/>
</dbReference>
<evidence type="ECO:0000313" key="2">
    <source>
        <dbReference type="EMBL" id="AVQ39089.1"/>
    </source>
</evidence>
<organism evidence="2 3">
    <name type="scientific">Clostridium botulinum</name>
    <dbReference type="NCBI Taxonomy" id="1491"/>
    <lineage>
        <taxon>Bacteria</taxon>
        <taxon>Bacillati</taxon>
        <taxon>Bacillota</taxon>
        <taxon>Clostridia</taxon>
        <taxon>Eubacteriales</taxon>
        <taxon>Clostridiaceae</taxon>
        <taxon>Clostridium</taxon>
    </lineage>
</organism>
<dbReference type="PROSITE" id="PS51819">
    <property type="entry name" value="VOC"/>
    <property type="match status" value="1"/>
</dbReference>
<dbReference type="Proteomes" id="UP000240615">
    <property type="component" value="Chromosome"/>
</dbReference>
<dbReference type="RefSeq" id="WP_159035149.1">
    <property type="nucleotide sequence ID" value="NZ_CP027777.1"/>
</dbReference>